<reference evidence="2" key="1">
    <citation type="submission" date="2015-06" db="EMBL/GenBank/DDBJ databases">
        <title>Expansion of signal transduction pathways in fungi by whole-genome duplication.</title>
        <authorList>
            <consortium name="DOE Joint Genome Institute"/>
            <person name="Corrochano L.M."/>
            <person name="Kuo A."/>
            <person name="Marcet-Houben M."/>
            <person name="Polaino S."/>
            <person name="Salamov A."/>
            <person name="Villalobos J.M."/>
            <person name="Alvarez M.I."/>
            <person name="Avalos J."/>
            <person name="Benito E.P."/>
            <person name="Benoit I."/>
            <person name="Burger G."/>
            <person name="Camino L.P."/>
            <person name="Canovas D."/>
            <person name="Cerda-Olmedo E."/>
            <person name="Cheng J.-F."/>
            <person name="Dominguez A."/>
            <person name="Elias M."/>
            <person name="Eslava A.P."/>
            <person name="Glaser F."/>
            <person name="Grimwood J."/>
            <person name="Gutierrez G."/>
            <person name="Heitman J."/>
            <person name="Henrissat B."/>
            <person name="Iturriaga E.A."/>
            <person name="Lang B.F."/>
            <person name="Lavin J.L."/>
            <person name="Lee S."/>
            <person name="Li W."/>
            <person name="Lindquist E."/>
            <person name="Lopez-Garcia S."/>
            <person name="Luque E.M."/>
            <person name="Marcos A.T."/>
            <person name="Martin J."/>
            <person name="McCluskey K."/>
            <person name="Medina H.R."/>
            <person name="Miralles-Duran A."/>
            <person name="Miyazaki A."/>
            <person name="Munoz-Torres E."/>
            <person name="Oguiza J.A."/>
            <person name="Ohm R."/>
            <person name="Olmedo M."/>
            <person name="Orejas M."/>
            <person name="Ortiz-Castellanos L."/>
            <person name="Pisabarro A.G."/>
            <person name="Rodriguez-Romero J."/>
            <person name="Ruiz-Herrera J."/>
            <person name="Ruiz-Vazquez R."/>
            <person name="Sanz C."/>
            <person name="Schackwitz W."/>
            <person name="Schmutz J."/>
            <person name="Shahriari M."/>
            <person name="Shelest E."/>
            <person name="Silva-Franco F."/>
            <person name="Soanes D."/>
            <person name="Syed K."/>
            <person name="Tagua V.G."/>
            <person name="Talbot N.J."/>
            <person name="Thon M."/>
            <person name="De vries R.P."/>
            <person name="Wiebenga A."/>
            <person name="Yadav J.S."/>
            <person name="Braun E.L."/>
            <person name="Baker S."/>
            <person name="Garre V."/>
            <person name="Horwitz B."/>
            <person name="Torres-Martinez S."/>
            <person name="Idnurm A."/>
            <person name="Herrera-Estrella A."/>
            <person name="Gabaldon T."/>
            <person name="Grigoriev I.V."/>
        </authorList>
    </citation>
    <scope>NUCLEOTIDE SEQUENCE [LARGE SCALE GENOMIC DNA]</scope>
    <source>
        <strain evidence="2">NRRL 1555(-)</strain>
    </source>
</reference>
<gene>
    <name evidence="1" type="ORF">PHYBLDRAFT_165725</name>
</gene>
<evidence type="ECO:0000313" key="2">
    <source>
        <dbReference type="Proteomes" id="UP000077315"/>
    </source>
</evidence>
<dbReference type="VEuPathDB" id="FungiDB:PHYBLDRAFT_165725"/>
<organism evidence="1 2">
    <name type="scientific">Phycomyces blakesleeanus (strain ATCC 8743b / DSM 1359 / FGSC 10004 / NBRC 33097 / NRRL 1555)</name>
    <dbReference type="NCBI Taxonomy" id="763407"/>
    <lineage>
        <taxon>Eukaryota</taxon>
        <taxon>Fungi</taxon>
        <taxon>Fungi incertae sedis</taxon>
        <taxon>Mucoromycota</taxon>
        <taxon>Mucoromycotina</taxon>
        <taxon>Mucoromycetes</taxon>
        <taxon>Mucorales</taxon>
        <taxon>Phycomycetaceae</taxon>
        <taxon>Phycomyces</taxon>
    </lineage>
</organism>
<dbReference type="RefSeq" id="XP_018295276.1">
    <property type="nucleotide sequence ID" value="XM_018435291.1"/>
</dbReference>
<dbReference type="EMBL" id="KV440975">
    <property type="protein sequence ID" value="OAD77236.1"/>
    <property type="molecule type" value="Genomic_DNA"/>
</dbReference>
<name>A0A167P4K8_PHYB8</name>
<dbReference type="Proteomes" id="UP000077315">
    <property type="component" value="Unassembled WGS sequence"/>
</dbReference>
<accession>A0A167P4K8</accession>
<sequence length="207" mass="24177">MCNFCSFHQNKNRFCDERKYLFNTEFEDDEHLFQAYARKQPVWQQVATRFLITPTFLTFEDLLLPTSPLSVKDIPFVTSRIAAIATLNIRRLELEESIQTYNLYRIENRSTTPFFFNTQKSKSQAFLALSKILQINKALMLFPIESNKHCLSTPTEKLIHTMKSPKRYLHLSDILYGHLIQNAGSVPKKDPVRSTTCVHPTHYKKSN</sequence>
<dbReference type="AlphaFoldDB" id="A0A167P4K8"/>
<dbReference type="GeneID" id="28996197"/>
<dbReference type="InParanoid" id="A0A167P4K8"/>
<keyword evidence="2" id="KW-1185">Reference proteome</keyword>
<protein>
    <submittedName>
        <fullName evidence="1">Uncharacterized protein</fullName>
    </submittedName>
</protein>
<evidence type="ECO:0000313" key="1">
    <source>
        <dbReference type="EMBL" id="OAD77236.1"/>
    </source>
</evidence>
<proteinExistence type="predicted"/>